<evidence type="ECO:0000313" key="1">
    <source>
        <dbReference type="EMBL" id="EMF08968.1"/>
    </source>
</evidence>
<keyword evidence="2" id="KW-1185">Reference proteome</keyword>
<name>M3BSA3_SPHMS</name>
<gene>
    <name evidence="1" type="ORF">SEPMUDRAFT_120861</name>
</gene>
<dbReference type="eggNOG" id="KOG4169">
    <property type="taxonomic scope" value="Eukaryota"/>
</dbReference>
<reference evidence="1 2" key="1">
    <citation type="journal article" date="2012" name="PLoS Pathog.">
        <title>Diverse lifestyles and strategies of plant pathogenesis encoded in the genomes of eighteen Dothideomycetes fungi.</title>
        <authorList>
            <person name="Ohm R.A."/>
            <person name="Feau N."/>
            <person name="Henrissat B."/>
            <person name="Schoch C.L."/>
            <person name="Horwitz B.A."/>
            <person name="Barry K.W."/>
            <person name="Condon B.J."/>
            <person name="Copeland A.C."/>
            <person name="Dhillon B."/>
            <person name="Glaser F."/>
            <person name="Hesse C.N."/>
            <person name="Kosti I."/>
            <person name="LaButti K."/>
            <person name="Lindquist E.A."/>
            <person name="Lucas S."/>
            <person name="Salamov A.A."/>
            <person name="Bradshaw R.E."/>
            <person name="Ciuffetti L."/>
            <person name="Hamelin R.C."/>
            <person name="Kema G.H.J."/>
            <person name="Lawrence C."/>
            <person name="Scott J.A."/>
            <person name="Spatafora J.W."/>
            <person name="Turgeon B.G."/>
            <person name="de Wit P.J.G.M."/>
            <person name="Zhong S."/>
            <person name="Goodwin S.B."/>
            <person name="Grigoriev I.V."/>
        </authorList>
    </citation>
    <scope>NUCLEOTIDE SEQUENCE [LARGE SCALE GENOMIC DNA]</scope>
    <source>
        <strain evidence="1 2">SO2202</strain>
    </source>
</reference>
<sequence>MSDDICASESQAVALATKKKRSSRQFTRQLTFVDIERSFTTAGEIETPDVLRNGGFHHQNGYWNGNGNSRYSDSNDRPVAIVIGTGNTSSEIATRELSQHLHRKGYRVALIDSEISAGQHLVHQINDFHNAQFFPCDASSAAAQFSHVWKTWKRIDLVCMTQADSPTGTAIVYEGLRDVLQQAVHFMRQNDPPGGKIIVSRSILPHQQRLREDCGTQQATAALLQFVREVAPLLKSKESILMNVVLSECVSSPTGMPKEMNGAVSLADCMTPMSTILAAYDVFIHDETAQVGKALEASGDRLVFYDPPEYGKGHTTEQAASVCEVAIPYTCIAKDLGWGDLIPGSTVGSIPSHGSPGPDI</sequence>
<dbReference type="Proteomes" id="UP000016931">
    <property type="component" value="Unassembled WGS sequence"/>
</dbReference>
<evidence type="ECO:0000313" key="2">
    <source>
        <dbReference type="Proteomes" id="UP000016931"/>
    </source>
</evidence>
<dbReference type="InterPro" id="IPR036291">
    <property type="entry name" value="NAD(P)-bd_dom_sf"/>
</dbReference>
<dbReference type="Gene3D" id="3.40.50.720">
    <property type="entry name" value="NAD(P)-binding Rossmann-like Domain"/>
    <property type="match status" value="1"/>
</dbReference>
<dbReference type="OrthoDB" id="5371740at2759"/>
<accession>M3BSA3</accession>
<dbReference type="OMA" id="HFMRHNE"/>
<organism evidence="1 2">
    <name type="scientific">Sphaerulina musiva (strain SO2202)</name>
    <name type="common">Poplar stem canker fungus</name>
    <name type="synonym">Septoria musiva</name>
    <dbReference type="NCBI Taxonomy" id="692275"/>
    <lineage>
        <taxon>Eukaryota</taxon>
        <taxon>Fungi</taxon>
        <taxon>Dikarya</taxon>
        <taxon>Ascomycota</taxon>
        <taxon>Pezizomycotina</taxon>
        <taxon>Dothideomycetes</taxon>
        <taxon>Dothideomycetidae</taxon>
        <taxon>Mycosphaerellales</taxon>
        <taxon>Mycosphaerellaceae</taxon>
        <taxon>Sphaerulina</taxon>
    </lineage>
</organism>
<evidence type="ECO:0008006" key="3">
    <source>
        <dbReference type="Google" id="ProtNLM"/>
    </source>
</evidence>
<protein>
    <recommendedName>
        <fullName evidence="3">NAD(P)-binding protein</fullName>
    </recommendedName>
</protein>
<dbReference type="AlphaFoldDB" id="M3BSA3"/>
<dbReference type="EMBL" id="KB456270">
    <property type="protein sequence ID" value="EMF08968.1"/>
    <property type="molecule type" value="Genomic_DNA"/>
</dbReference>
<dbReference type="GeneID" id="27898777"/>
<dbReference type="RefSeq" id="XP_016757089.1">
    <property type="nucleotide sequence ID" value="XM_016901640.1"/>
</dbReference>
<dbReference type="SUPFAM" id="SSF51735">
    <property type="entry name" value="NAD(P)-binding Rossmann-fold domains"/>
    <property type="match status" value="1"/>
</dbReference>
<dbReference type="HOGENOM" id="CLU_769798_0_0_1"/>
<proteinExistence type="predicted"/>
<dbReference type="STRING" id="692275.M3BSA3"/>